<reference evidence="4" key="1">
    <citation type="submission" date="2016-11" db="UniProtKB">
        <authorList>
            <consortium name="WormBaseParasite"/>
        </authorList>
    </citation>
    <scope>IDENTIFICATION</scope>
    <source>
        <strain evidence="4">pt0022</strain>
    </source>
</reference>
<evidence type="ECO:0000313" key="4">
    <source>
        <dbReference type="WBParaSite" id="maker-PairedContig_3523-snap-gene-0.27-mRNA-1"/>
    </source>
</evidence>
<dbReference type="NCBIfam" id="TIGR01159">
    <property type="entry name" value="DRP1"/>
    <property type="match status" value="1"/>
</dbReference>
<dbReference type="AlphaFoldDB" id="A0A1I8EN78"/>
<evidence type="ECO:0000256" key="1">
    <source>
        <dbReference type="ARBA" id="ARBA00007514"/>
    </source>
</evidence>
<sequence length="194" mass="21272">MADDEGEAADAVSVKYPLMVQYCGVCSMPLEYCEYSGMTDKCLSWLEANLPSEFEKLNLAGRKESTDAEKKHQKRGGKVNFILLEISFVIQGSKIVSEKNAAVKKNVITKVTLQRVARGKNKSVTVIKGLASFDVDLKATAKLFAGRFACGSSVTAADEIVVQGDVKDEILEIIGTKWPYIDSNLIEDLGDQKR</sequence>
<dbReference type="InterPro" id="IPR048517">
    <property type="entry name" value="DENR_N"/>
</dbReference>
<name>A0A1I8EN78_WUCBA</name>
<dbReference type="InterPro" id="IPR001950">
    <property type="entry name" value="SUI1"/>
</dbReference>
<dbReference type="PROSITE" id="PS50296">
    <property type="entry name" value="SUI1"/>
    <property type="match status" value="1"/>
</dbReference>
<dbReference type="GO" id="GO:0003729">
    <property type="term" value="F:mRNA binding"/>
    <property type="evidence" value="ECO:0007669"/>
    <property type="project" value="TreeGrafter"/>
</dbReference>
<dbReference type="PANTHER" id="PTHR12789">
    <property type="entry name" value="DENSITY-REGULATED PROTEIN HOMOLOG"/>
    <property type="match status" value="1"/>
</dbReference>
<accession>A0A1I8EN78</accession>
<proteinExistence type="inferred from homology"/>
<dbReference type="Pfam" id="PF21023">
    <property type="entry name" value="DENR_N"/>
    <property type="match status" value="1"/>
</dbReference>
<dbReference type="SUPFAM" id="SSF55159">
    <property type="entry name" value="eIF1-like"/>
    <property type="match status" value="1"/>
</dbReference>
<dbReference type="WBParaSite" id="maker-PairedContig_3523-snap-gene-0.27-mRNA-1">
    <property type="protein sequence ID" value="maker-PairedContig_3523-snap-gene-0.27-mRNA-1"/>
    <property type="gene ID" value="maker-PairedContig_3523-snap-gene-0.27"/>
</dbReference>
<dbReference type="GO" id="GO:0003743">
    <property type="term" value="F:translation initiation factor activity"/>
    <property type="evidence" value="ECO:0007669"/>
    <property type="project" value="InterPro"/>
</dbReference>
<dbReference type="InterPro" id="IPR005873">
    <property type="entry name" value="DENR_eukaryotes"/>
</dbReference>
<comment type="similarity">
    <text evidence="1 2">Belongs to the DENR family.</text>
</comment>
<dbReference type="GO" id="GO:0001731">
    <property type="term" value="P:formation of translation preinitiation complex"/>
    <property type="evidence" value="ECO:0007669"/>
    <property type="project" value="TreeGrafter"/>
</dbReference>
<feature type="domain" description="SUI1" evidence="3">
    <location>
        <begin position="111"/>
        <end position="178"/>
    </location>
</feature>
<dbReference type="InterPro" id="IPR036877">
    <property type="entry name" value="SUI1_dom_sf"/>
</dbReference>
<dbReference type="InterPro" id="IPR050318">
    <property type="entry name" value="DENR/SUI1_TIF"/>
</dbReference>
<dbReference type="GO" id="GO:0002188">
    <property type="term" value="P:translation reinitiation"/>
    <property type="evidence" value="ECO:0007669"/>
    <property type="project" value="TreeGrafter"/>
</dbReference>
<protein>
    <recommendedName>
        <fullName evidence="2">Density-regulated protein</fullName>
    </recommendedName>
</protein>
<dbReference type="PANTHER" id="PTHR12789:SF0">
    <property type="entry name" value="DENSITY-REGULATED PROTEIN"/>
    <property type="match status" value="1"/>
</dbReference>
<organism evidence="4">
    <name type="scientific">Wuchereria bancrofti</name>
    <dbReference type="NCBI Taxonomy" id="6293"/>
    <lineage>
        <taxon>Eukaryota</taxon>
        <taxon>Metazoa</taxon>
        <taxon>Ecdysozoa</taxon>
        <taxon>Nematoda</taxon>
        <taxon>Chromadorea</taxon>
        <taxon>Rhabditida</taxon>
        <taxon>Spirurina</taxon>
        <taxon>Spiruromorpha</taxon>
        <taxon>Filarioidea</taxon>
        <taxon>Onchocercidae</taxon>
        <taxon>Wuchereria</taxon>
    </lineage>
</organism>
<dbReference type="STRING" id="6293.A0A1I8EN78"/>
<dbReference type="Gene3D" id="3.30.780.10">
    <property type="entry name" value="SUI1-like domain"/>
    <property type="match status" value="1"/>
</dbReference>
<dbReference type="InterPro" id="IPR046447">
    <property type="entry name" value="DENR_C"/>
</dbReference>
<dbReference type="Pfam" id="PF01253">
    <property type="entry name" value="SUI1"/>
    <property type="match status" value="1"/>
</dbReference>
<dbReference type="CDD" id="cd11607">
    <property type="entry name" value="DENR_C"/>
    <property type="match status" value="1"/>
</dbReference>
<evidence type="ECO:0000256" key="2">
    <source>
        <dbReference type="RuleBase" id="RU361273"/>
    </source>
</evidence>
<evidence type="ECO:0000259" key="3">
    <source>
        <dbReference type="PROSITE" id="PS50296"/>
    </source>
</evidence>